<proteinExistence type="predicted"/>
<gene>
    <name evidence="1" type="ORF">GPUH_LOCUS4458</name>
</gene>
<name>A0A3P6QQV8_9BILA</name>
<accession>A0A3P6QQV8</accession>
<sequence>MLDASSNNRLYTGPFSLDSFDQSSQSTDRISTSLAAIVMSGHASKCGNRTLCMYYLSPLEFFFYCCCGTDFEDCAYTDDPEILSYASINAEVWRSRSEIRSFYKPEGKEFVNRSDIFGRPWLYEKFIYSLPVGGH</sequence>
<dbReference type="Proteomes" id="UP000271098">
    <property type="component" value="Unassembled WGS sequence"/>
</dbReference>
<dbReference type="OrthoDB" id="5868594at2759"/>
<dbReference type="AlphaFoldDB" id="A0A3P6QQV8"/>
<protein>
    <submittedName>
        <fullName evidence="1">Uncharacterized protein</fullName>
    </submittedName>
</protein>
<dbReference type="EMBL" id="UYRT01008433">
    <property type="protein sequence ID" value="VDK45033.1"/>
    <property type="molecule type" value="Genomic_DNA"/>
</dbReference>
<evidence type="ECO:0000313" key="1">
    <source>
        <dbReference type="EMBL" id="VDK45033.1"/>
    </source>
</evidence>
<evidence type="ECO:0000313" key="2">
    <source>
        <dbReference type="Proteomes" id="UP000271098"/>
    </source>
</evidence>
<organism evidence="1 2">
    <name type="scientific">Gongylonema pulchrum</name>
    <dbReference type="NCBI Taxonomy" id="637853"/>
    <lineage>
        <taxon>Eukaryota</taxon>
        <taxon>Metazoa</taxon>
        <taxon>Ecdysozoa</taxon>
        <taxon>Nematoda</taxon>
        <taxon>Chromadorea</taxon>
        <taxon>Rhabditida</taxon>
        <taxon>Spirurina</taxon>
        <taxon>Spiruromorpha</taxon>
        <taxon>Spiruroidea</taxon>
        <taxon>Gongylonematidae</taxon>
        <taxon>Gongylonema</taxon>
    </lineage>
</organism>
<keyword evidence="2" id="KW-1185">Reference proteome</keyword>
<reference evidence="1 2" key="1">
    <citation type="submission" date="2018-11" db="EMBL/GenBank/DDBJ databases">
        <authorList>
            <consortium name="Pathogen Informatics"/>
        </authorList>
    </citation>
    <scope>NUCLEOTIDE SEQUENCE [LARGE SCALE GENOMIC DNA]</scope>
</reference>